<protein>
    <recommendedName>
        <fullName evidence="5">HTH tetR-type domain-containing protein</fullName>
    </recommendedName>
</protein>
<dbReference type="SUPFAM" id="SSF48498">
    <property type="entry name" value="Tetracyclin repressor-like, C-terminal domain"/>
    <property type="match status" value="1"/>
</dbReference>
<dbReference type="Pfam" id="PF00440">
    <property type="entry name" value="TetR_N"/>
    <property type="match status" value="1"/>
</dbReference>
<comment type="caution">
    <text evidence="6">The sequence shown here is derived from an EMBL/GenBank/DDBJ whole genome shotgun (WGS) entry which is preliminary data.</text>
</comment>
<sequence length="213" mass="24565">MITETFLLTDWSVFDIMPPMDKKQEIIKSALTLFCDKGFSETDIDSVAKSAGVGKGTVYLYFKDKKDLFISSTTYALNYFNNDLEKKVGEGKKAKERLKIYIDHSLSILTSNKAITRFFITEVLETMRRCGKKDMVVDHSIFLKRYDILKKILDEGMKNKEFKNVNRDSISVMILGGINMIMTKHLIFGNKVEKKELLEFRNSVLEIISKETK</sequence>
<proteinExistence type="predicted"/>
<evidence type="ECO:0000256" key="4">
    <source>
        <dbReference type="PROSITE-ProRule" id="PRU00335"/>
    </source>
</evidence>
<evidence type="ECO:0000256" key="1">
    <source>
        <dbReference type="ARBA" id="ARBA00023015"/>
    </source>
</evidence>
<evidence type="ECO:0000256" key="2">
    <source>
        <dbReference type="ARBA" id="ARBA00023125"/>
    </source>
</evidence>
<feature type="domain" description="HTH tetR-type" evidence="5">
    <location>
        <begin position="20"/>
        <end position="80"/>
    </location>
</feature>
<dbReference type="InterPro" id="IPR013570">
    <property type="entry name" value="Tscrpt_reg_YsiA_C"/>
</dbReference>
<dbReference type="SUPFAM" id="SSF46689">
    <property type="entry name" value="Homeodomain-like"/>
    <property type="match status" value="1"/>
</dbReference>
<dbReference type="EMBL" id="DMZY01000057">
    <property type="protein sequence ID" value="HAV91901.1"/>
    <property type="molecule type" value="Genomic_DNA"/>
</dbReference>
<dbReference type="Gene3D" id="1.10.357.10">
    <property type="entry name" value="Tetracycline Repressor, domain 2"/>
    <property type="match status" value="1"/>
</dbReference>
<dbReference type="Gene3D" id="1.10.10.60">
    <property type="entry name" value="Homeodomain-like"/>
    <property type="match status" value="1"/>
</dbReference>
<dbReference type="FunFam" id="1.10.10.60:FF:000141">
    <property type="entry name" value="TetR family transcriptional regulator"/>
    <property type="match status" value="1"/>
</dbReference>
<dbReference type="InterPro" id="IPR001647">
    <property type="entry name" value="HTH_TetR"/>
</dbReference>
<dbReference type="Proteomes" id="UP000264062">
    <property type="component" value="Unassembled WGS sequence"/>
</dbReference>
<accession>A0A350H8N5</accession>
<evidence type="ECO:0000313" key="6">
    <source>
        <dbReference type="EMBL" id="HAV91901.1"/>
    </source>
</evidence>
<evidence type="ECO:0000256" key="3">
    <source>
        <dbReference type="ARBA" id="ARBA00023163"/>
    </source>
</evidence>
<dbReference type="Pfam" id="PF08359">
    <property type="entry name" value="TetR_C_4"/>
    <property type="match status" value="1"/>
</dbReference>
<dbReference type="InterPro" id="IPR009057">
    <property type="entry name" value="Homeodomain-like_sf"/>
</dbReference>
<keyword evidence="1" id="KW-0805">Transcription regulation</keyword>
<keyword evidence="3" id="KW-0804">Transcription</keyword>
<dbReference type="GO" id="GO:0003677">
    <property type="term" value="F:DNA binding"/>
    <property type="evidence" value="ECO:0007669"/>
    <property type="project" value="UniProtKB-UniRule"/>
</dbReference>
<dbReference type="InterPro" id="IPR036271">
    <property type="entry name" value="Tet_transcr_reg_TetR-rel_C_sf"/>
</dbReference>
<dbReference type="AlphaFoldDB" id="A0A350H8N5"/>
<name>A0A350H8N5_UNCW3</name>
<reference evidence="6 7" key="1">
    <citation type="journal article" date="2018" name="Nat. Biotechnol.">
        <title>A standardized bacterial taxonomy based on genome phylogeny substantially revises the tree of life.</title>
        <authorList>
            <person name="Parks D.H."/>
            <person name="Chuvochina M."/>
            <person name="Waite D.W."/>
            <person name="Rinke C."/>
            <person name="Skarshewski A."/>
            <person name="Chaumeil P.A."/>
            <person name="Hugenholtz P."/>
        </authorList>
    </citation>
    <scope>NUCLEOTIDE SEQUENCE [LARGE SCALE GENOMIC DNA]</scope>
    <source>
        <strain evidence="6">UBA9956</strain>
    </source>
</reference>
<organism evidence="6 7">
    <name type="scientific">candidate division WOR-3 bacterium</name>
    <dbReference type="NCBI Taxonomy" id="2052148"/>
    <lineage>
        <taxon>Bacteria</taxon>
        <taxon>Bacteria division WOR-3</taxon>
    </lineage>
</organism>
<evidence type="ECO:0000313" key="7">
    <source>
        <dbReference type="Proteomes" id="UP000264062"/>
    </source>
</evidence>
<dbReference type="PANTHER" id="PTHR43479">
    <property type="entry name" value="ACREF/ENVCD OPERON REPRESSOR-RELATED"/>
    <property type="match status" value="1"/>
</dbReference>
<keyword evidence="2 4" id="KW-0238">DNA-binding</keyword>
<evidence type="ECO:0000259" key="5">
    <source>
        <dbReference type="PROSITE" id="PS50977"/>
    </source>
</evidence>
<dbReference type="PANTHER" id="PTHR43479:SF11">
    <property type="entry name" value="ACREF_ENVCD OPERON REPRESSOR-RELATED"/>
    <property type="match status" value="1"/>
</dbReference>
<feature type="DNA-binding region" description="H-T-H motif" evidence="4">
    <location>
        <begin position="43"/>
        <end position="62"/>
    </location>
</feature>
<dbReference type="InterPro" id="IPR050624">
    <property type="entry name" value="HTH-type_Tx_Regulator"/>
</dbReference>
<dbReference type="PRINTS" id="PR00455">
    <property type="entry name" value="HTHTETR"/>
</dbReference>
<gene>
    <name evidence="6" type="ORF">DCW38_01805</name>
</gene>
<dbReference type="PROSITE" id="PS50977">
    <property type="entry name" value="HTH_TETR_2"/>
    <property type="match status" value="1"/>
</dbReference>